<dbReference type="AlphaFoldDB" id="A0AAV7J5E5"/>
<feature type="region of interest" description="Disordered" evidence="1">
    <location>
        <begin position="1"/>
        <end position="50"/>
    </location>
</feature>
<feature type="compositionally biased region" description="Basic and acidic residues" evidence="1">
    <location>
        <begin position="39"/>
        <end position="50"/>
    </location>
</feature>
<reference evidence="2 3" key="1">
    <citation type="journal article" date="2021" name="J. Hered.">
        <title>A chromosome-level genome assembly of the parasitoid wasp, Cotesia glomerata (Hymenoptera: Braconidae).</title>
        <authorList>
            <person name="Pinto B.J."/>
            <person name="Weis J.J."/>
            <person name="Gamble T."/>
            <person name="Ode P.J."/>
            <person name="Paul R."/>
            <person name="Zaspel J.M."/>
        </authorList>
    </citation>
    <scope>NUCLEOTIDE SEQUENCE [LARGE SCALE GENOMIC DNA]</scope>
    <source>
        <strain evidence="2">CgM1</strain>
    </source>
</reference>
<gene>
    <name evidence="2" type="ORF">KQX54_006704</name>
</gene>
<name>A0AAV7J5E5_COTGL</name>
<feature type="compositionally biased region" description="Polar residues" evidence="1">
    <location>
        <begin position="10"/>
        <end position="19"/>
    </location>
</feature>
<evidence type="ECO:0000313" key="3">
    <source>
        <dbReference type="Proteomes" id="UP000826195"/>
    </source>
</evidence>
<dbReference type="EMBL" id="JAHXZJ010000001">
    <property type="protein sequence ID" value="KAH0567107.1"/>
    <property type="molecule type" value="Genomic_DNA"/>
</dbReference>
<comment type="caution">
    <text evidence="2">The sequence shown here is derived from an EMBL/GenBank/DDBJ whole genome shotgun (WGS) entry which is preliminary data.</text>
</comment>
<accession>A0AAV7J5E5</accession>
<evidence type="ECO:0000256" key="1">
    <source>
        <dbReference type="SAM" id="MobiDB-lite"/>
    </source>
</evidence>
<protein>
    <submittedName>
        <fullName evidence="2">Uncharacterized protein</fullName>
    </submittedName>
</protein>
<evidence type="ECO:0000313" key="2">
    <source>
        <dbReference type="EMBL" id="KAH0567107.1"/>
    </source>
</evidence>
<sequence length="102" mass="11037">MCVHILDSGWSLTAANPPNTDDIGNPHSHTERSGGPSNESHRGSGNEERSIGVLQFANESAVAVPDITSLSSSLHLFISSPQWIEMEARNRKSSELCLCLCF</sequence>
<keyword evidence="3" id="KW-1185">Reference proteome</keyword>
<dbReference type="Proteomes" id="UP000826195">
    <property type="component" value="Unassembled WGS sequence"/>
</dbReference>
<organism evidence="2 3">
    <name type="scientific">Cotesia glomerata</name>
    <name type="common">Lepidopteran parasitic wasp</name>
    <name type="synonym">Apanteles glomeratus</name>
    <dbReference type="NCBI Taxonomy" id="32391"/>
    <lineage>
        <taxon>Eukaryota</taxon>
        <taxon>Metazoa</taxon>
        <taxon>Ecdysozoa</taxon>
        <taxon>Arthropoda</taxon>
        <taxon>Hexapoda</taxon>
        <taxon>Insecta</taxon>
        <taxon>Pterygota</taxon>
        <taxon>Neoptera</taxon>
        <taxon>Endopterygota</taxon>
        <taxon>Hymenoptera</taxon>
        <taxon>Apocrita</taxon>
        <taxon>Ichneumonoidea</taxon>
        <taxon>Braconidae</taxon>
        <taxon>Microgastrinae</taxon>
        <taxon>Cotesia</taxon>
    </lineage>
</organism>
<proteinExistence type="predicted"/>